<dbReference type="Pfam" id="PF02154">
    <property type="entry name" value="FliM"/>
    <property type="match status" value="1"/>
</dbReference>
<dbReference type="PIRSF" id="PIRSF002888">
    <property type="entry name" value="FliM"/>
    <property type="match status" value="1"/>
</dbReference>
<dbReference type="Gene3D" id="3.40.1550.10">
    <property type="entry name" value="CheC-like"/>
    <property type="match status" value="1"/>
</dbReference>
<dbReference type="Gene3D" id="2.30.330.10">
    <property type="entry name" value="SpoA-like"/>
    <property type="match status" value="1"/>
</dbReference>
<keyword evidence="12" id="KW-0282">Flagellum</keyword>
<evidence type="ECO:0000259" key="11">
    <source>
        <dbReference type="Pfam" id="PF01052"/>
    </source>
</evidence>
<feature type="domain" description="Flagellar motor switch protein FliN-like C-terminal" evidence="11">
    <location>
        <begin position="241"/>
        <end position="308"/>
    </location>
</feature>
<keyword evidence="6" id="KW-0145">Chemotaxis</keyword>
<evidence type="ECO:0000256" key="3">
    <source>
        <dbReference type="ARBA" id="ARBA00011049"/>
    </source>
</evidence>
<dbReference type="SUPFAM" id="SSF103039">
    <property type="entry name" value="CheC-like"/>
    <property type="match status" value="1"/>
</dbReference>
<name>A0ABW5XLA5_9MICO</name>
<feature type="region of interest" description="Disordered" evidence="10">
    <location>
        <begin position="1"/>
        <end position="24"/>
    </location>
</feature>
<dbReference type="PANTHER" id="PTHR30034:SF6">
    <property type="entry name" value="YOP PROTEINS TRANSLOCATION PROTEIN Q"/>
    <property type="match status" value="1"/>
</dbReference>
<evidence type="ECO:0000256" key="6">
    <source>
        <dbReference type="ARBA" id="ARBA00022500"/>
    </source>
</evidence>
<keyword evidence="12" id="KW-0966">Cell projection</keyword>
<dbReference type="InterPro" id="IPR001543">
    <property type="entry name" value="FliN-like_C"/>
</dbReference>
<evidence type="ECO:0000256" key="5">
    <source>
        <dbReference type="ARBA" id="ARBA00022475"/>
    </source>
</evidence>
<comment type="caution">
    <text evidence="12">The sequence shown here is derived from an EMBL/GenBank/DDBJ whole genome shotgun (WGS) entry which is preliminary data.</text>
</comment>
<evidence type="ECO:0000256" key="10">
    <source>
        <dbReference type="SAM" id="MobiDB-lite"/>
    </source>
</evidence>
<sequence>MNVSTLQRTRNSKGRDSDPPEFETYDFRRPMTLAREHARMFEMAFETFARQWSMQLTSRLRVVSTIVLDKLEMMSYDDYINPLPQHTTMALLSLNEGRAQSVLQMPSDTTLLWIDYLLGGPGLERSENPRELTEIEYALVTNLLQASMQDLGYAFTSVLDMSPAVRSIEYSPQFIQLAPAKEAVIVAQFDVTIRGHKNRASIMIPAEILVSPLNKREGDDAKSAAELQEERIAHERLKRSMSSVPVEMSVQFKPLTVSPMDITTLEIGQVIRLNHAVSRPLDLKVDNLIVGHGVPGNSGRQLACKVVDTEGEVAS</sequence>
<dbReference type="RefSeq" id="WP_377467933.1">
    <property type="nucleotide sequence ID" value="NZ_JBHUOP010000008.1"/>
</dbReference>
<keyword evidence="5" id="KW-1003">Cell membrane</keyword>
<dbReference type="EMBL" id="JBHUOP010000008">
    <property type="protein sequence ID" value="MFD2841674.1"/>
    <property type="molecule type" value="Genomic_DNA"/>
</dbReference>
<evidence type="ECO:0000256" key="1">
    <source>
        <dbReference type="ARBA" id="ARBA00004117"/>
    </source>
</evidence>
<gene>
    <name evidence="12" type="ORF">ACFSYH_13995</name>
</gene>
<reference evidence="13" key="1">
    <citation type="journal article" date="2019" name="Int. J. Syst. Evol. Microbiol.">
        <title>The Global Catalogue of Microorganisms (GCM) 10K type strain sequencing project: providing services to taxonomists for standard genome sequencing and annotation.</title>
        <authorList>
            <consortium name="The Broad Institute Genomics Platform"/>
            <consortium name="The Broad Institute Genome Sequencing Center for Infectious Disease"/>
            <person name="Wu L."/>
            <person name="Ma J."/>
        </authorList>
    </citation>
    <scope>NUCLEOTIDE SEQUENCE [LARGE SCALE GENOMIC DNA]</scope>
    <source>
        <strain evidence="13">KCTC 33576</strain>
    </source>
</reference>
<dbReference type="CDD" id="cd17908">
    <property type="entry name" value="FliM"/>
    <property type="match status" value="1"/>
</dbReference>
<dbReference type="InterPro" id="IPR001689">
    <property type="entry name" value="Flag_FliM"/>
</dbReference>
<protein>
    <recommendedName>
        <fullName evidence="4">Flagellar motor switch protein FliM</fullName>
    </recommendedName>
</protein>
<keyword evidence="13" id="KW-1185">Reference proteome</keyword>
<comment type="subcellular location">
    <subcellularLocation>
        <location evidence="1">Bacterial flagellum basal body</location>
    </subcellularLocation>
    <subcellularLocation>
        <location evidence="2">Cell membrane</location>
        <topology evidence="2">Peripheral membrane protein</topology>
    </subcellularLocation>
</comment>
<keyword evidence="8" id="KW-0472">Membrane</keyword>
<keyword evidence="12" id="KW-0969">Cilium</keyword>
<dbReference type="Pfam" id="PF01052">
    <property type="entry name" value="FliMN_C"/>
    <property type="match status" value="1"/>
</dbReference>
<dbReference type="PANTHER" id="PTHR30034">
    <property type="entry name" value="FLAGELLAR MOTOR SWITCH PROTEIN FLIM"/>
    <property type="match status" value="1"/>
</dbReference>
<evidence type="ECO:0000313" key="12">
    <source>
        <dbReference type="EMBL" id="MFD2841674.1"/>
    </source>
</evidence>
<proteinExistence type="inferred from homology"/>
<keyword evidence="9" id="KW-0975">Bacterial flagellum</keyword>
<organism evidence="12 13">
    <name type="scientific">Populibacterium corticicola</name>
    <dbReference type="NCBI Taxonomy" id="1812826"/>
    <lineage>
        <taxon>Bacteria</taxon>
        <taxon>Bacillati</taxon>
        <taxon>Actinomycetota</taxon>
        <taxon>Actinomycetes</taxon>
        <taxon>Micrococcales</taxon>
        <taxon>Jonesiaceae</taxon>
        <taxon>Populibacterium</taxon>
    </lineage>
</organism>
<keyword evidence="7" id="KW-0283">Flagellar rotation</keyword>
<dbReference type="Proteomes" id="UP001597391">
    <property type="component" value="Unassembled WGS sequence"/>
</dbReference>
<evidence type="ECO:0000256" key="7">
    <source>
        <dbReference type="ARBA" id="ARBA00022779"/>
    </source>
</evidence>
<evidence type="ECO:0000256" key="2">
    <source>
        <dbReference type="ARBA" id="ARBA00004202"/>
    </source>
</evidence>
<dbReference type="SUPFAM" id="SSF101801">
    <property type="entry name" value="Surface presentation of antigens (SPOA)"/>
    <property type="match status" value="1"/>
</dbReference>
<comment type="similarity">
    <text evidence="3">Belongs to the FliM family.</text>
</comment>
<evidence type="ECO:0000256" key="8">
    <source>
        <dbReference type="ARBA" id="ARBA00023136"/>
    </source>
</evidence>
<dbReference type="InterPro" id="IPR028976">
    <property type="entry name" value="CheC-like_sf"/>
</dbReference>
<evidence type="ECO:0000313" key="13">
    <source>
        <dbReference type="Proteomes" id="UP001597391"/>
    </source>
</evidence>
<evidence type="ECO:0000256" key="4">
    <source>
        <dbReference type="ARBA" id="ARBA00021898"/>
    </source>
</evidence>
<dbReference type="InterPro" id="IPR036429">
    <property type="entry name" value="SpoA-like_sf"/>
</dbReference>
<accession>A0ABW5XLA5</accession>
<evidence type="ECO:0000256" key="9">
    <source>
        <dbReference type="ARBA" id="ARBA00023143"/>
    </source>
</evidence>